<proteinExistence type="predicted"/>
<organism evidence="1 2">
    <name type="scientific">Entomophthora muscae</name>
    <dbReference type="NCBI Taxonomy" id="34485"/>
    <lineage>
        <taxon>Eukaryota</taxon>
        <taxon>Fungi</taxon>
        <taxon>Fungi incertae sedis</taxon>
        <taxon>Zoopagomycota</taxon>
        <taxon>Entomophthoromycotina</taxon>
        <taxon>Entomophthoromycetes</taxon>
        <taxon>Entomophthorales</taxon>
        <taxon>Entomophthoraceae</taxon>
        <taxon>Entomophthora</taxon>
    </lineage>
</organism>
<evidence type="ECO:0000313" key="2">
    <source>
        <dbReference type="Proteomes" id="UP001165960"/>
    </source>
</evidence>
<reference evidence="1" key="1">
    <citation type="submission" date="2022-04" db="EMBL/GenBank/DDBJ databases">
        <title>Genome of the entomopathogenic fungus Entomophthora muscae.</title>
        <authorList>
            <person name="Elya C."/>
            <person name="Lovett B.R."/>
            <person name="Lee E."/>
            <person name="Macias A.M."/>
            <person name="Hajek A.E."/>
            <person name="De Bivort B.L."/>
            <person name="Kasson M.T."/>
            <person name="De Fine Licht H.H."/>
            <person name="Stajich J.E."/>
        </authorList>
    </citation>
    <scope>NUCLEOTIDE SEQUENCE</scope>
    <source>
        <strain evidence="1">Berkeley</strain>
    </source>
</reference>
<keyword evidence="2" id="KW-1185">Reference proteome</keyword>
<dbReference type="EMBL" id="QTSX02004403">
    <property type="protein sequence ID" value="KAJ9064909.1"/>
    <property type="molecule type" value="Genomic_DNA"/>
</dbReference>
<dbReference type="Proteomes" id="UP001165960">
    <property type="component" value="Unassembled WGS sequence"/>
</dbReference>
<gene>
    <name evidence="1" type="ORF">DSO57_1025436</name>
</gene>
<sequence>MHQKLKAIEDGKVPSRFCPLLLFASDPLKKYRAVQQLFETPQNNLRCFLDGIEIDPGTASQEVSKEFDSQDEFLLQKMLASVLAQDGVLNRIKALQQDFDLYDVEGIYKMLETMDKSAISEANEQQWKELIQRYLKAPEQASAKDISLLSPSEKVALVHSFLISATFKDCSVIISFTSSQSRGESRQFTLEPELAPSDSKLVWAYQLGVVDLDPKPFKKLEEYIELDRKITRAFLENTGDSSEITISPYRS</sequence>
<evidence type="ECO:0000313" key="1">
    <source>
        <dbReference type="EMBL" id="KAJ9064909.1"/>
    </source>
</evidence>
<comment type="caution">
    <text evidence="1">The sequence shown here is derived from an EMBL/GenBank/DDBJ whole genome shotgun (WGS) entry which is preliminary data.</text>
</comment>
<protein>
    <submittedName>
        <fullName evidence="1">Uncharacterized protein</fullName>
    </submittedName>
</protein>
<accession>A0ACC2SR82</accession>
<name>A0ACC2SR82_9FUNG</name>